<proteinExistence type="predicted"/>
<gene>
    <name evidence="3" type="ORF">DGUA_6G021145</name>
</gene>
<evidence type="ECO:0000256" key="1">
    <source>
        <dbReference type="SAM" id="SignalP"/>
    </source>
</evidence>
<dbReference type="EMBL" id="OUUW01000073">
    <property type="protein sequence ID" value="SPP90091.1"/>
    <property type="molecule type" value="Genomic_DNA"/>
</dbReference>
<feature type="domain" description="DUF4781" evidence="2">
    <location>
        <begin position="35"/>
        <end position="106"/>
    </location>
</feature>
<keyword evidence="4" id="KW-1185">Reference proteome</keyword>
<sequence length="149" mass="16644">KCANGQSLSALFFAVIVNGVTDLKEAENSRSWSIHPVFRCRRCDADTDGGMSSSPDCCCMYVDQIGLFEDCDAYLKRTALPPGVMVTCDRGVYKLIDGQVELKTYLITEKMYTRNACFITSEGLKAALEFPGVHRLYSESRSRYILQVT</sequence>
<keyword evidence="1" id="KW-0732">Signal</keyword>
<evidence type="ECO:0000259" key="2">
    <source>
        <dbReference type="Pfam" id="PF16013"/>
    </source>
</evidence>
<organism evidence="3 4">
    <name type="scientific">Drosophila guanche</name>
    <name type="common">Fruit fly</name>
    <dbReference type="NCBI Taxonomy" id="7266"/>
    <lineage>
        <taxon>Eukaryota</taxon>
        <taxon>Metazoa</taxon>
        <taxon>Ecdysozoa</taxon>
        <taxon>Arthropoda</taxon>
        <taxon>Hexapoda</taxon>
        <taxon>Insecta</taxon>
        <taxon>Pterygota</taxon>
        <taxon>Neoptera</taxon>
        <taxon>Endopterygota</taxon>
        <taxon>Diptera</taxon>
        <taxon>Brachycera</taxon>
        <taxon>Muscomorpha</taxon>
        <taxon>Ephydroidea</taxon>
        <taxon>Drosophilidae</taxon>
        <taxon>Drosophila</taxon>
        <taxon>Sophophora</taxon>
    </lineage>
</organism>
<dbReference type="AlphaFoldDB" id="A0A3B0KXF9"/>
<feature type="chain" id="PRO_5017480565" description="DUF4781 domain-containing protein" evidence="1">
    <location>
        <begin position="27"/>
        <end position="149"/>
    </location>
</feature>
<evidence type="ECO:0000313" key="4">
    <source>
        <dbReference type="Proteomes" id="UP000268350"/>
    </source>
</evidence>
<dbReference type="InterPro" id="IPR031962">
    <property type="entry name" value="DUF4781"/>
</dbReference>
<feature type="signal peptide" evidence="1">
    <location>
        <begin position="1"/>
        <end position="26"/>
    </location>
</feature>
<evidence type="ECO:0000313" key="3">
    <source>
        <dbReference type="EMBL" id="SPP90091.1"/>
    </source>
</evidence>
<reference evidence="4" key="1">
    <citation type="submission" date="2018-01" db="EMBL/GenBank/DDBJ databases">
        <authorList>
            <person name="Alioto T."/>
            <person name="Alioto T."/>
        </authorList>
    </citation>
    <scope>NUCLEOTIDE SEQUENCE [LARGE SCALE GENOMIC DNA]</scope>
</reference>
<dbReference type="PANTHER" id="PTHR21115:SF0">
    <property type="entry name" value="GH06117P-RELATED"/>
    <property type="match status" value="1"/>
</dbReference>
<accession>A0A3B0KXF9</accession>
<name>A0A3B0KXF9_DROGU</name>
<protein>
    <recommendedName>
        <fullName evidence="2">DUF4781 domain-containing protein</fullName>
    </recommendedName>
</protein>
<dbReference type="Proteomes" id="UP000268350">
    <property type="component" value="Unassembled WGS sequence"/>
</dbReference>
<dbReference type="PANTHER" id="PTHR21115">
    <property type="entry name" value="GH06117P-RELATED"/>
    <property type="match status" value="1"/>
</dbReference>
<feature type="non-terminal residue" evidence="3">
    <location>
        <position position="149"/>
    </location>
</feature>
<dbReference type="Pfam" id="PF16013">
    <property type="entry name" value="DUF4781"/>
    <property type="match status" value="1"/>
</dbReference>
<dbReference type="OrthoDB" id="7851749at2759"/>
<feature type="non-terminal residue" evidence="3">
    <location>
        <position position="1"/>
    </location>
</feature>